<proteinExistence type="predicted"/>
<feature type="transmembrane region" description="Helical" evidence="1">
    <location>
        <begin position="50"/>
        <end position="74"/>
    </location>
</feature>
<dbReference type="Proteomes" id="UP000655830">
    <property type="component" value="Unassembled WGS sequence"/>
</dbReference>
<dbReference type="RefSeq" id="WP_249334359.1">
    <property type="nucleotide sequence ID" value="NZ_JACRSY010000051.1"/>
</dbReference>
<keyword evidence="3" id="KW-1185">Reference proteome</keyword>
<dbReference type="AlphaFoldDB" id="A0A926IGD4"/>
<gene>
    <name evidence="2" type="ORF">H8718_18255</name>
</gene>
<sequence>MKKVVIKRLNLKKVFYGCIAATIIPAEIIGIIGIIIALNSSAHGIVFVNSFITMISPAFYGIIGVIIALGYNLVSPFIGQFEMDVELTNEENR</sequence>
<protein>
    <submittedName>
        <fullName evidence="2">Uncharacterized protein</fullName>
    </submittedName>
</protein>
<dbReference type="EMBL" id="JACRSY010000051">
    <property type="protein sequence ID" value="MBC8581436.1"/>
    <property type="molecule type" value="Genomic_DNA"/>
</dbReference>
<reference evidence="2" key="1">
    <citation type="submission" date="2020-08" db="EMBL/GenBank/DDBJ databases">
        <title>Genome public.</title>
        <authorList>
            <person name="Liu C."/>
            <person name="Sun Q."/>
        </authorList>
    </citation>
    <scope>NUCLEOTIDE SEQUENCE</scope>
    <source>
        <strain evidence="2">NSJ-12</strain>
    </source>
</reference>
<name>A0A926IGD4_9FIRM</name>
<accession>A0A926IGD4</accession>
<evidence type="ECO:0000313" key="3">
    <source>
        <dbReference type="Proteomes" id="UP000655830"/>
    </source>
</evidence>
<comment type="caution">
    <text evidence="2">The sequence shown here is derived from an EMBL/GenBank/DDBJ whole genome shotgun (WGS) entry which is preliminary data.</text>
</comment>
<keyword evidence="1" id="KW-1133">Transmembrane helix</keyword>
<evidence type="ECO:0000256" key="1">
    <source>
        <dbReference type="SAM" id="Phobius"/>
    </source>
</evidence>
<feature type="transmembrane region" description="Helical" evidence="1">
    <location>
        <begin position="14"/>
        <end position="38"/>
    </location>
</feature>
<keyword evidence="1" id="KW-0812">Transmembrane</keyword>
<keyword evidence="1" id="KW-0472">Membrane</keyword>
<organism evidence="2 3">
    <name type="scientific">Zhenhengia yiwuensis</name>
    <dbReference type="NCBI Taxonomy" id="2763666"/>
    <lineage>
        <taxon>Bacteria</taxon>
        <taxon>Bacillati</taxon>
        <taxon>Bacillota</taxon>
        <taxon>Clostridia</taxon>
        <taxon>Lachnospirales</taxon>
        <taxon>Lachnospiraceae</taxon>
        <taxon>Zhenhengia</taxon>
    </lineage>
</organism>
<evidence type="ECO:0000313" key="2">
    <source>
        <dbReference type="EMBL" id="MBC8581436.1"/>
    </source>
</evidence>